<evidence type="ECO:0000313" key="2">
    <source>
        <dbReference type="EMBL" id="CUT17112.1"/>
    </source>
</evidence>
<name>A0A0S4M4N0_9BURK</name>
<keyword evidence="1" id="KW-0472">Membrane</keyword>
<reference evidence="3" key="1">
    <citation type="submission" date="2015-11" db="EMBL/GenBank/DDBJ databases">
        <authorList>
            <person name="Seth-Smith H.M.B."/>
        </authorList>
    </citation>
    <scope>NUCLEOTIDE SEQUENCE [LARGE SCALE GENOMIC DNA]</scope>
    <source>
        <strain evidence="3">2013Ark11</strain>
    </source>
</reference>
<feature type="transmembrane region" description="Helical" evidence="1">
    <location>
        <begin position="6"/>
        <end position="24"/>
    </location>
</feature>
<evidence type="ECO:0000313" key="3">
    <source>
        <dbReference type="Proteomes" id="UP000198651"/>
    </source>
</evidence>
<proteinExistence type="predicted"/>
<keyword evidence="1" id="KW-0812">Transmembrane</keyword>
<evidence type="ECO:0000256" key="1">
    <source>
        <dbReference type="SAM" id="Phobius"/>
    </source>
</evidence>
<protein>
    <submittedName>
        <fullName evidence="2">Putative membrane protein</fullName>
    </submittedName>
</protein>
<sequence>MTIVYKVVLILSMVLLMQGGLLFFNDYIIFLHRSNCFRNILYDLLLFFRLIFN</sequence>
<accession>A0A0S4M4N0</accession>
<organism evidence="2 3">
    <name type="scientific">Candidatus Ichthyocystis hellenicum</name>
    <dbReference type="NCBI Taxonomy" id="1561003"/>
    <lineage>
        <taxon>Bacteria</taxon>
        <taxon>Pseudomonadati</taxon>
        <taxon>Pseudomonadota</taxon>
        <taxon>Betaproteobacteria</taxon>
        <taxon>Burkholderiales</taxon>
        <taxon>Candidatus Ichthyocystis</taxon>
    </lineage>
</organism>
<dbReference type="EMBL" id="LN906597">
    <property type="protein sequence ID" value="CUT17112.1"/>
    <property type="molecule type" value="Genomic_DNA"/>
</dbReference>
<dbReference type="Proteomes" id="UP000198651">
    <property type="component" value="Chromosome I"/>
</dbReference>
<keyword evidence="3" id="KW-1185">Reference proteome</keyword>
<gene>
    <name evidence="2" type="ORF">Ark11_0255</name>
</gene>
<keyword evidence="1" id="KW-1133">Transmembrane helix</keyword>
<dbReference type="AlphaFoldDB" id="A0A0S4M4N0"/>